<evidence type="ECO:0000256" key="6">
    <source>
        <dbReference type="ARBA" id="ARBA00023235"/>
    </source>
</evidence>
<name>A0A8C4N1G1_EPTBU</name>
<proteinExistence type="inferred from homology"/>
<dbReference type="InterPro" id="IPR026040">
    <property type="entry name" value="HyI-like"/>
</dbReference>
<dbReference type="GO" id="GO:0046487">
    <property type="term" value="P:glyoxylate metabolic process"/>
    <property type="evidence" value="ECO:0007669"/>
    <property type="project" value="TreeGrafter"/>
</dbReference>
<keyword evidence="6" id="KW-0413">Isomerase</keyword>
<reference evidence="8" key="2">
    <citation type="submission" date="2025-09" db="UniProtKB">
        <authorList>
            <consortium name="Ensembl"/>
        </authorList>
    </citation>
    <scope>IDENTIFICATION</scope>
</reference>
<comment type="function">
    <text evidence="2">Catalyzes the reversible isomerization between hydroxypyruvate and 2-hydroxy-3-oxopropanoate (also termed tartronate semialdehyde).</text>
</comment>
<evidence type="ECO:0000256" key="2">
    <source>
        <dbReference type="ARBA" id="ARBA00002968"/>
    </source>
</evidence>
<comment type="similarity">
    <text evidence="3">Belongs to the hyi family.</text>
</comment>
<dbReference type="Proteomes" id="UP000694388">
    <property type="component" value="Unplaced"/>
</dbReference>
<dbReference type="Gene3D" id="3.20.20.150">
    <property type="entry name" value="Divalent-metal-dependent TIM barrel enzymes"/>
    <property type="match status" value="1"/>
</dbReference>
<dbReference type="InterPro" id="IPR036237">
    <property type="entry name" value="Xyl_isomerase-like_sf"/>
</dbReference>
<evidence type="ECO:0000256" key="3">
    <source>
        <dbReference type="ARBA" id="ARBA00005962"/>
    </source>
</evidence>
<evidence type="ECO:0000256" key="1">
    <source>
        <dbReference type="ARBA" id="ARBA00000476"/>
    </source>
</evidence>
<dbReference type="EC" id="5.3.1.22" evidence="4"/>
<evidence type="ECO:0000313" key="9">
    <source>
        <dbReference type="Proteomes" id="UP000694388"/>
    </source>
</evidence>
<keyword evidence="9" id="KW-1185">Reference proteome</keyword>
<accession>A0A8C4N1G1</accession>
<protein>
    <recommendedName>
        <fullName evidence="5">Putative hydroxypyruvate isomerase</fullName>
        <ecNumber evidence="4">5.3.1.22</ecNumber>
    </recommendedName>
</protein>
<dbReference type="PIRSF" id="PIRSF006241">
    <property type="entry name" value="HyI"/>
    <property type="match status" value="1"/>
</dbReference>
<evidence type="ECO:0000256" key="5">
    <source>
        <dbReference type="ARBA" id="ARBA00017985"/>
    </source>
</evidence>
<sequence>MCALRFAANVSWLFLEEATLARRLLAARNAGFDAVEAAWPYEHPVNHVEQARKEAGVRVALLNSPPGKGGLGLGAQPGRQVEFRTGLEMAVSYANALGCDRINVLAGRIPSKGSRVTMTSQMEETYVENLRFSADLLEKNGIIGLVEPINNRLTEPLYFVNTPHQALDIVQKVNRPNIKLQLDLFHCQIMDGNLTGNIQSLFPYIGDTLSGLQWLRNYWKEHNVKQTVV</sequence>
<dbReference type="GO" id="GO:0008903">
    <property type="term" value="F:hydroxypyruvate isomerase activity"/>
    <property type="evidence" value="ECO:0007669"/>
    <property type="project" value="UniProtKB-EC"/>
</dbReference>
<dbReference type="AlphaFoldDB" id="A0A8C4N1G1"/>
<reference evidence="8" key="1">
    <citation type="submission" date="2025-08" db="UniProtKB">
        <authorList>
            <consortium name="Ensembl"/>
        </authorList>
    </citation>
    <scope>IDENTIFICATION</scope>
</reference>
<feature type="domain" description="Xylose isomerase-like TIM barrel" evidence="7">
    <location>
        <begin position="26"/>
        <end position="197"/>
    </location>
</feature>
<comment type="catalytic activity">
    <reaction evidence="1">
        <text>3-hydroxypyruvate = 2-hydroxy-3-oxopropanoate</text>
        <dbReference type="Rhea" id="RHEA:11952"/>
        <dbReference type="ChEBI" id="CHEBI:17180"/>
        <dbReference type="ChEBI" id="CHEBI:57978"/>
        <dbReference type="EC" id="5.3.1.22"/>
    </reaction>
</comment>
<dbReference type="SUPFAM" id="SSF51658">
    <property type="entry name" value="Xylose isomerase-like"/>
    <property type="match status" value="1"/>
</dbReference>
<organism evidence="8 9">
    <name type="scientific">Eptatretus burgeri</name>
    <name type="common">Inshore hagfish</name>
    <dbReference type="NCBI Taxonomy" id="7764"/>
    <lineage>
        <taxon>Eukaryota</taxon>
        <taxon>Metazoa</taxon>
        <taxon>Chordata</taxon>
        <taxon>Craniata</taxon>
        <taxon>Vertebrata</taxon>
        <taxon>Cyclostomata</taxon>
        <taxon>Myxini</taxon>
        <taxon>Myxiniformes</taxon>
        <taxon>Myxinidae</taxon>
        <taxon>Eptatretinae</taxon>
        <taxon>Eptatretus</taxon>
    </lineage>
</organism>
<evidence type="ECO:0000256" key="4">
    <source>
        <dbReference type="ARBA" id="ARBA00012570"/>
    </source>
</evidence>
<dbReference type="PANTHER" id="PTHR43489:SF6">
    <property type="entry name" value="HYDROXYPYRUVATE ISOMERASE-RELATED"/>
    <property type="match status" value="1"/>
</dbReference>
<evidence type="ECO:0000313" key="8">
    <source>
        <dbReference type="Ensembl" id="ENSEBUP00000000768.1"/>
    </source>
</evidence>
<dbReference type="Pfam" id="PF01261">
    <property type="entry name" value="AP_endonuc_2"/>
    <property type="match status" value="1"/>
</dbReference>
<dbReference type="GeneTree" id="ENSGT00390000005462"/>
<evidence type="ECO:0000259" key="7">
    <source>
        <dbReference type="Pfam" id="PF01261"/>
    </source>
</evidence>
<dbReference type="InterPro" id="IPR050417">
    <property type="entry name" value="Sugar_Epim/Isomerase"/>
</dbReference>
<dbReference type="Ensembl" id="ENSEBUT00000001074.1">
    <property type="protein sequence ID" value="ENSEBUP00000000768.1"/>
    <property type="gene ID" value="ENSEBUG00000000821.1"/>
</dbReference>
<dbReference type="PANTHER" id="PTHR43489">
    <property type="entry name" value="ISOMERASE"/>
    <property type="match status" value="1"/>
</dbReference>
<dbReference type="InterPro" id="IPR013022">
    <property type="entry name" value="Xyl_isomerase-like_TIM-brl"/>
</dbReference>